<accession>A0AAX2RKT9</accession>
<sequence length="351" mass="38686">MTQRCVVSFERAMTMSKELAVRAVDVGYGNTKFTVGALNQGLNEICDMFPSLTPTALQNNFSHAIGQERDTVKISLDGETYEVGKEVRLALGGGSHDRVLDENFCLSNRYLALVRASLAYMKVDDIACLVLGLPLTTYEAKRRQLEEFVCGQHTFGEKTVTIQKVTVVPQPMGGFYDYVVQNGMSHAFDERNLIIDPGFYTLDWVTSEGDRPIDSRSAAVNDAGASTILASVREAIEADLKCDPGDIMRIDESLRTGRPLRVYGKQVDLEKYRPLIRQQADGAVNKLISGAKGVVDIENVILVGGATHLYLDAVKARFPNLEVHVGTDPVFANVRGFQMLGEQWLKSNASR</sequence>
<dbReference type="InterPro" id="IPR040607">
    <property type="entry name" value="ALP_N"/>
</dbReference>
<dbReference type="InterPro" id="IPR043129">
    <property type="entry name" value="ATPase_NBD"/>
</dbReference>
<proteinExistence type="predicted"/>
<evidence type="ECO:0000313" key="4">
    <source>
        <dbReference type="Proteomes" id="UP000298234"/>
    </source>
</evidence>
<organism evidence="3 4">
    <name type="scientific">Burkholderia cepacia</name>
    <name type="common">Pseudomonas cepacia</name>
    <dbReference type="NCBI Taxonomy" id="292"/>
    <lineage>
        <taxon>Bacteria</taxon>
        <taxon>Pseudomonadati</taxon>
        <taxon>Pseudomonadota</taxon>
        <taxon>Betaproteobacteria</taxon>
        <taxon>Burkholderiales</taxon>
        <taxon>Burkholderiaceae</taxon>
        <taxon>Burkholderia</taxon>
        <taxon>Burkholderia cepacia complex</taxon>
    </lineage>
</organism>
<dbReference type="Pfam" id="PF17989">
    <property type="entry name" value="ALP_N"/>
    <property type="match status" value="1"/>
</dbReference>
<comment type="caution">
    <text evidence="3">The sequence shown here is derived from an EMBL/GenBank/DDBJ whole genome shotgun (WGS) entry which is preliminary data.</text>
</comment>
<dbReference type="Proteomes" id="UP000298234">
    <property type="component" value="Unassembled WGS sequence"/>
</dbReference>
<evidence type="ECO:0000259" key="1">
    <source>
        <dbReference type="Pfam" id="PF17989"/>
    </source>
</evidence>
<dbReference type="AlphaFoldDB" id="A0AAX2RKT9"/>
<evidence type="ECO:0000313" key="3">
    <source>
        <dbReference type="EMBL" id="TEU41658.1"/>
    </source>
</evidence>
<name>A0AAX2RKT9_BURCE</name>
<feature type="domain" description="Actin homologue MreB-like C-terminal" evidence="2">
    <location>
        <begin position="194"/>
        <end position="309"/>
    </location>
</feature>
<dbReference type="EMBL" id="SNSQ01000035">
    <property type="protein sequence ID" value="TEU41658.1"/>
    <property type="molecule type" value="Genomic_DNA"/>
</dbReference>
<evidence type="ECO:0000259" key="2">
    <source>
        <dbReference type="Pfam" id="PF21522"/>
    </source>
</evidence>
<dbReference type="Gene3D" id="3.30.420.40">
    <property type="match status" value="2"/>
</dbReference>
<dbReference type="InterPro" id="IPR049067">
    <property type="entry name" value="MreB-like_C"/>
</dbReference>
<dbReference type="SUPFAM" id="SSF53067">
    <property type="entry name" value="Actin-like ATPase domain"/>
    <property type="match status" value="2"/>
</dbReference>
<dbReference type="NCBIfam" id="TIGR03739">
    <property type="entry name" value="PRTRC_D"/>
    <property type="match status" value="1"/>
</dbReference>
<protein>
    <submittedName>
        <fullName evidence="3">PRTRC system protein D</fullName>
    </submittedName>
</protein>
<feature type="domain" description="Actin-like protein N-terminal" evidence="1">
    <location>
        <begin position="23"/>
        <end position="173"/>
    </location>
</feature>
<gene>
    <name evidence="3" type="ORF">E3D37_26970</name>
</gene>
<dbReference type="InterPro" id="IPR022389">
    <property type="entry name" value="PRTRC_protein-D"/>
</dbReference>
<dbReference type="Pfam" id="PF21522">
    <property type="entry name" value="MreB-like_C"/>
    <property type="match status" value="1"/>
</dbReference>
<reference evidence="3 4" key="1">
    <citation type="submission" date="2019-03" db="EMBL/GenBank/DDBJ databases">
        <title>Burkholderia cepacia outbreak.</title>
        <authorList>
            <person name="Farzana R."/>
            <person name="Walsh T.R."/>
        </authorList>
    </citation>
    <scope>NUCLEOTIDE SEQUENCE [LARGE SCALE GENOMIC DNA]</scope>
    <source>
        <strain evidence="4">d13</strain>
    </source>
</reference>